<name>A0A0G1M9U4_9BACT</name>
<evidence type="ECO:0000256" key="2">
    <source>
        <dbReference type="ARBA" id="ARBA00008445"/>
    </source>
</evidence>
<evidence type="ECO:0000313" key="11">
    <source>
        <dbReference type="Proteomes" id="UP000034696"/>
    </source>
</evidence>
<dbReference type="NCBIfam" id="TIGR00810">
    <property type="entry name" value="secG"/>
    <property type="match status" value="1"/>
</dbReference>
<keyword evidence="9" id="KW-1003">Cell membrane</keyword>
<evidence type="ECO:0000256" key="4">
    <source>
        <dbReference type="ARBA" id="ARBA00022692"/>
    </source>
</evidence>
<evidence type="ECO:0000256" key="3">
    <source>
        <dbReference type="ARBA" id="ARBA00022448"/>
    </source>
</evidence>
<accession>A0A0G1M9U4</accession>
<comment type="caution">
    <text evidence="10">The sequence shown here is derived from an EMBL/GenBank/DDBJ whole genome shotgun (WGS) entry which is preliminary data.</text>
</comment>
<keyword evidence="8 9" id="KW-0472">Membrane</keyword>
<reference evidence="10 11" key="1">
    <citation type="journal article" date="2015" name="Nature">
        <title>rRNA introns, odd ribosomes, and small enigmatic genomes across a large radiation of phyla.</title>
        <authorList>
            <person name="Brown C.T."/>
            <person name="Hug L.A."/>
            <person name="Thomas B.C."/>
            <person name="Sharon I."/>
            <person name="Castelle C.J."/>
            <person name="Singh A."/>
            <person name="Wilkins M.J."/>
            <person name="Williams K.H."/>
            <person name="Banfield J.F."/>
        </authorList>
    </citation>
    <scope>NUCLEOTIDE SEQUENCE [LARGE SCALE GENOMIC DNA]</scope>
</reference>
<evidence type="ECO:0000313" key="10">
    <source>
        <dbReference type="EMBL" id="KKU04857.1"/>
    </source>
</evidence>
<feature type="transmembrane region" description="Helical" evidence="9">
    <location>
        <begin position="63"/>
        <end position="84"/>
    </location>
</feature>
<gene>
    <name evidence="10" type="ORF">UX06_C0007G0012</name>
</gene>
<keyword evidence="4 9" id="KW-0812">Transmembrane</keyword>
<dbReference type="Proteomes" id="UP000034696">
    <property type="component" value="Unassembled WGS sequence"/>
</dbReference>
<dbReference type="EMBL" id="LCKT01000007">
    <property type="protein sequence ID" value="KKU04857.1"/>
    <property type="molecule type" value="Genomic_DNA"/>
</dbReference>
<comment type="function">
    <text evidence="9">Involved in protein export. Participates in an early event of protein translocation.</text>
</comment>
<evidence type="ECO:0000256" key="7">
    <source>
        <dbReference type="ARBA" id="ARBA00023010"/>
    </source>
</evidence>
<dbReference type="GO" id="GO:0009306">
    <property type="term" value="P:protein secretion"/>
    <property type="evidence" value="ECO:0007669"/>
    <property type="project" value="UniProtKB-UniRule"/>
</dbReference>
<dbReference type="GO" id="GO:0005886">
    <property type="term" value="C:plasma membrane"/>
    <property type="evidence" value="ECO:0007669"/>
    <property type="project" value="UniProtKB-SubCell"/>
</dbReference>
<keyword evidence="5 9" id="KW-0653">Protein transport</keyword>
<dbReference type="GO" id="GO:0015450">
    <property type="term" value="F:protein-transporting ATPase activity"/>
    <property type="evidence" value="ECO:0007669"/>
    <property type="project" value="UniProtKB-UniRule"/>
</dbReference>
<organism evidence="10 11">
    <name type="scientific">Candidatus Giovannonibacteria bacterium GW2011_GWA2_45_21</name>
    <dbReference type="NCBI Taxonomy" id="1618649"/>
    <lineage>
        <taxon>Bacteria</taxon>
        <taxon>Candidatus Giovannoniibacteriota</taxon>
    </lineage>
</organism>
<keyword evidence="6 9" id="KW-1133">Transmembrane helix</keyword>
<dbReference type="AlphaFoldDB" id="A0A0G1M9U4"/>
<sequence>MGYAKLSPSMEIASLLPYIQIFLSVILIGVILLQQTGAGAGGAFGENANWSSAFHTRRGAEKILFIATIVIAIIFALSAFISLVI</sequence>
<proteinExistence type="inferred from homology"/>
<evidence type="ECO:0000256" key="5">
    <source>
        <dbReference type="ARBA" id="ARBA00022927"/>
    </source>
</evidence>
<dbReference type="Pfam" id="PF03840">
    <property type="entry name" value="SecG"/>
    <property type="match status" value="1"/>
</dbReference>
<evidence type="ECO:0000256" key="6">
    <source>
        <dbReference type="ARBA" id="ARBA00022989"/>
    </source>
</evidence>
<evidence type="ECO:0000256" key="8">
    <source>
        <dbReference type="ARBA" id="ARBA00023136"/>
    </source>
</evidence>
<feature type="transmembrane region" description="Helical" evidence="9">
    <location>
        <begin position="12"/>
        <end position="33"/>
    </location>
</feature>
<keyword evidence="3 9" id="KW-0813">Transport</keyword>
<dbReference type="InterPro" id="IPR004692">
    <property type="entry name" value="SecG"/>
</dbReference>
<comment type="subcellular location">
    <subcellularLocation>
        <location evidence="9">Cell membrane</location>
        <topology evidence="9">Multi-pass membrane protein</topology>
    </subcellularLocation>
    <subcellularLocation>
        <location evidence="1">Membrane</location>
        <topology evidence="1">Multi-pass membrane protein</topology>
    </subcellularLocation>
</comment>
<evidence type="ECO:0000256" key="1">
    <source>
        <dbReference type="ARBA" id="ARBA00004141"/>
    </source>
</evidence>
<comment type="similarity">
    <text evidence="2 9">Belongs to the SecG family.</text>
</comment>
<keyword evidence="7 9" id="KW-0811">Translocation</keyword>
<evidence type="ECO:0000256" key="9">
    <source>
        <dbReference type="RuleBase" id="RU365087"/>
    </source>
</evidence>
<protein>
    <recommendedName>
        <fullName evidence="9">Protein-export membrane protein SecG</fullName>
    </recommendedName>
</protein>